<dbReference type="EMBL" id="FTOU01000005">
    <property type="protein sequence ID" value="SIS81648.1"/>
    <property type="molecule type" value="Genomic_DNA"/>
</dbReference>
<dbReference type="PANTHER" id="PTHR30528:SF0">
    <property type="entry name" value="CYTOPLASMIC PROTEIN"/>
    <property type="match status" value="1"/>
</dbReference>
<evidence type="ECO:0000313" key="2">
    <source>
        <dbReference type="Proteomes" id="UP000186216"/>
    </source>
</evidence>
<reference evidence="1 2" key="1">
    <citation type="submission" date="2017-01" db="EMBL/GenBank/DDBJ databases">
        <authorList>
            <person name="Varghese N."/>
            <person name="Submissions S."/>
        </authorList>
    </citation>
    <scope>NUCLEOTIDE SEQUENCE [LARGE SCALE GENOMIC DNA]</scope>
    <source>
        <strain evidence="1 2">DSM 18447</strain>
    </source>
</reference>
<dbReference type="AlphaFoldDB" id="A0AA46A5J4"/>
<dbReference type="Pfam" id="PF06224">
    <property type="entry name" value="AlkZ-like"/>
    <property type="match status" value="1"/>
</dbReference>
<sequence length="413" mass="46990">MGSSRYRCVMTGFHLDNATARRVFLDRHALAEPPTGPAGPNEIQALIERLGFVQVDSVQTVARAHHMILWSRRQRYRPATLSRLLERERSLFENWTHDAAIIPTRFFPYWHEKFRRSRKRMEERWPKWQGDAFLGECDDVLSRIAHAGPLTAGEAGDGKAGNGGGWWEWQPAKAALEFLWRGGDLAIARREGFRKFYDLTEKVIPETHRGPAPSDQTLDWACNAALDRLGFATHGEIAAFWDLFSPAEARDWCLVEMAAGRLVEGRIEAADGRAYRAYARPGMAETAGLIAEPPSGRIRILSPFDPALRDRKRTERLFGFRYRIEIFVPEAKREYGYYVFPVMEGARLIGRLDAKALRDSDCLSVRAFWPEPGLRMGKARLARLEAELDRLTRFAGCALVEYADGWLREAIPG</sequence>
<proteinExistence type="predicted"/>
<accession>A0AA46A5J4</accession>
<dbReference type="PANTHER" id="PTHR30528">
    <property type="entry name" value="CYTOPLASMIC PROTEIN"/>
    <property type="match status" value="1"/>
</dbReference>
<comment type="caution">
    <text evidence="1">The sequence shown here is derived from an EMBL/GenBank/DDBJ whole genome shotgun (WGS) entry which is preliminary data.</text>
</comment>
<evidence type="ECO:0008006" key="3">
    <source>
        <dbReference type="Google" id="ProtNLM"/>
    </source>
</evidence>
<dbReference type="InterPro" id="IPR009351">
    <property type="entry name" value="AlkZ-like"/>
</dbReference>
<gene>
    <name evidence="1" type="ORF">SAMN05421772_105229</name>
</gene>
<evidence type="ECO:0000313" key="1">
    <source>
        <dbReference type="EMBL" id="SIS81648.1"/>
    </source>
</evidence>
<protein>
    <recommendedName>
        <fullName evidence="3">Winged helix-turn-helix domain-containing protein</fullName>
    </recommendedName>
</protein>
<name>A0AA46A5J4_9RHOB</name>
<organism evidence="1 2">
    <name type="scientific">Paracoccus saliphilus</name>
    <dbReference type="NCBI Taxonomy" id="405559"/>
    <lineage>
        <taxon>Bacteria</taxon>
        <taxon>Pseudomonadati</taxon>
        <taxon>Pseudomonadota</taxon>
        <taxon>Alphaproteobacteria</taxon>
        <taxon>Rhodobacterales</taxon>
        <taxon>Paracoccaceae</taxon>
        <taxon>Paracoccus</taxon>
    </lineage>
</organism>
<dbReference type="Proteomes" id="UP000186216">
    <property type="component" value="Unassembled WGS sequence"/>
</dbReference>